<sequence length="72" mass="7688">MSSSAVEKLCWSRSLARHDNAVDRSKSIPCPAGAVEVGGTCGLFEGLALLESRALAQTPCTHLNKRQMTLLC</sequence>
<evidence type="ECO:0000313" key="1">
    <source>
        <dbReference type="EMBL" id="AFK89097.1"/>
    </source>
</evidence>
<name>I3W0H0_PSESX</name>
<proteinExistence type="predicted"/>
<reference evidence="1" key="1">
    <citation type="submission" date="2012-01" db="EMBL/GenBank/DDBJ databases">
        <authorList>
            <person name="Summers A.O."/>
            <person name="Wireman J."/>
        </authorList>
    </citation>
    <scope>NUCLEOTIDE SEQUENCE</scope>
    <source>
        <strain evidence="1">B76</strain>
        <plasmid evidence="1">pB76-81</plasmid>
    </source>
</reference>
<keyword evidence="1" id="KW-0614">Plasmid</keyword>
<protein>
    <submittedName>
        <fullName evidence="1">Uncharacterized protein</fullName>
    </submittedName>
</protein>
<organism evidence="1">
    <name type="scientific">Pseudomonas syringae</name>
    <dbReference type="NCBI Taxonomy" id="317"/>
    <lineage>
        <taxon>Bacteria</taxon>
        <taxon>Pseudomonadati</taxon>
        <taxon>Pseudomonadota</taxon>
        <taxon>Gammaproteobacteria</taxon>
        <taxon>Pseudomonadales</taxon>
        <taxon>Pseudomonadaceae</taxon>
        <taxon>Pseudomonas</taxon>
    </lineage>
</organism>
<accession>I3W0H0</accession>
<dbReference type="AlphaFoldDB" id="I3W0H0"/>
<geneLocation type="plasmid" evidence="1">
    <name>pB76-81</name>
</geneLocation>
<dbReference type="EMBL" id="JQ418525">
    <property type="protein sequence ID" value="AFK89097.1"/>
    <property type="molecule type" value="Genomic_DNA"/>
</dbReference>